<evidence type="ECO:0000313" key="2">
    <source>
        <dbReference type="EMBL" id="PIW19194.1"/>
    </source>
</evidence>
<dbReference type="Proteomes" id="UP000231019">
    <property type="component" value="Unassembled WGS sequence"/>
</dbReference>
<proteinExistence type="inferred from homology"/>
<evidence type="ECO:0000313" key="3">
    <source>
        <dbReference type="Proteomes" id="UP000231019"/>
    </source>
</evidence>
<dbReference type="InterPro" id="IPR002634">
    <property type="entry name" value="BolA"/>
</dbReference>
<dbReference type="AlphaFoldDB" id="A0A2M7GAK8"/>
<dbReference type="PIRSF" id="PIRSF003113">
    <property type="entry name" value="BolA"/>
    <property type="match status" value="1"/>
</dbReference>
<reference evidence="2 3" key="1">
    <citation type="submission" date="2017-09" db="EMBL/GenBank/DDBJ databases">
        <title>Depth-based differentiation of microbial function through sediment-hosted aquifers and enrichment of novel symbionts in the deep terrestrial subsurface.</title>
        <authorList>
            <person name="Probst A.J."/>
            <person name="Ladd B."/>
            <person name="Jarett J.K."/>
            <person name="Geller-Mcgrath D.E."/>
            <person name="Sieber C.M."/>
            <person name="Emerson J.B."/>
            <person name="Anantharaman K."/>
            <person name="Thomas B.C."/>
            <person name="Malmstrom R."/>
            <person name="Stieglmeier M."/>
            <person name="Klingl A."/>
            <person name="Woyke T."/>
            <person name="Ryan C.M."/>
            <person name="Banfield J.F."/>
        </authorList>
    </citation>
    <scope>NUCLEOTIDE SEQUENCE [LARGE SCALE GENOMIC DNA]</scope>
    <source>
        <strain evidence="2">CG17_big_fil_post_rev_8_21_14_2_50_48_46</strain>
    </source>
</reference>
<accession>A0A2M7GAK8</accession>
<dbReference type="Gene3D" id="3.30.300.90">
    <property type="entry name" value="BolA-like"/>
    <property type="match status" value="1"/>
</dbReference>
<dbReference type="Pfam" id="PF01722">
    <property type="entry name" value="BolA"/>
    <property type="match status" value="1"/>
</dbReference>
<comment type="similarity">
    <text evidence="1">Belongs to the BolA/IbaG family.</text>
</comment>
<dbReference type="EMBL" id="PFFQ01000005">
    <property type="protein sequence ID" value="PIW19194.1"/>
    <property type="molecule type" value="Genomic_DNA"/>
</dbReference>
<comment type="caution">
    <text evidence="2">The sequence shown here is derived from an EMBL/GenBank/DDBJ whole genome shotgun (WGS) entry which is preliminary data.</text>
</comment>
<protein>
    <submittedName>
        <fullName evidence="2">BolA family transcriptional regulator</fullName>
    </submittedName>
</protein>
<sequence>MIAEQVREIVESNLENAKVHVRDFTGTGDHLEINVIWPGFSGMPRVRQQQTVYALLNHLIGDGRPIHALSMKTWVTEPEELSRPADAYYGV</sequence>
<dbReference type="SUPFAM" id="SSF82657">
    <property type="entry name" value="BolA-like"/>
    <property type="match status" value="1"/>
</dbReference>
<organism evidence="2 3">
    <name type="scientific">bacterium (Candidatus Blackallbacteria) CG17_big_fil_post_rev_8_21_14_2_50_48_46</name>
    <dbReference type="NCBI Taxonomy" id="2014261"/>
    <lineage>
        <taxon>Bacteria</taxon>
        <taxon>Candidatus Blackallbacteria</taxon>
    </lineage>
</organism>
<gene>
    <name evidence="2" type="ORF">COW36_01925</name>
</gene>
<dbReference type="InterPro" id="IPR036065">
    <property type="entry name" value="BolA-like_sf"/>
</dbReference>
<name>A0A2M7GAK8_9BACT</name>
<evidence type="ECO:0000256" key="1">
    <source>
        <dbReference type="RuleBase" id="RU003860"/>
    </source>
</evidence>